<evidence type="ECO:0000256" key="7">
    <source>
        <dbReference type="ARBA" id="ARBA00023065"/>
    </source>
</evidence>
<dbReference type="PANTHER" id="PTHR10110:SF86">
    <property type="entry name" value="SODIUM_HYDROGEN EXCHANGER 7"/>
    <property type="match status" value="1"/>
</dbReference>
<feature type="transmembrane region" description="Helical" evidence="11">
    <location>
        <begin position="393"/>
        <end position="412"/>
    </location>
</feature>
<accession>A0A086YWG9</accession>
<dbReference type="GO" id="GO:0015386">
    <property type="term" value="F:potassium:proton antiporter activity"/>
    <property type="evidence" value="ECO:0007669"/>
    <property type="project" value="TreeGrafter"/>
</dbReference>
<feature type="transmembrane region" description="Helical" evidence="11">
    <location>
        <begin position="312"/>
        <end position="338"/>
    </location>
</feature>
<comment type="caution">
    <text evidence="13">The sequence shown here is derived from an EMBL/GenBank/DDBJ whole genome shotgun (WGS) entry which is preliminary data.</text>
</comment>
<dbReference type="KEGG" id="bact:AB656_06175"/>
<dbReference type="PANTHER" id="PTHR10110">
    <property type="entry name" value="SODIUM/HYDROGEN EXCHANGER"/>
    <property type="match status" value="1"/>
</dbReference>
<evidence type="ECO:0000256" key="5">
    <source>
        <dbReference type="ARBA" id="ARBA00022989"/>
    </source>
</evidence>
<feature type="transmembrane region" description="Helical" evidence="11">
    <location>
        <begin position="277"/>
        <end position="300"/>
    </location>
</feature>
<dbReference type="InterPro" id="IPR018422">
    <property type="entry name" value="Cation/H_exchanger_CPA1"/>
</dbReference>
<keyword evidence="5 11" id="KW-1133">Transmembrane helix</keyword>
<dbReference type="Gene3D" id="6.10.140.1330">
    <property type="match status" value="1"/>
</dbReference>
<keyword evidence="3" id="KW-1003">Cell membrane</keyword>
<evidence type="ECO:0000256" key="1">
    <source>
        <dbReference type="ARBA" id="ARBA00004651"/>
    </source>
</evidence>
<feature type="transmembrane region" description="Helical" evidence="11">
    <location>
        <begin position="152"/>
        <end position="174"/>
    </location>
</feature>
<dbReference type="OrthoDB" id="9809206at2"/>
<evidence type="ECO:0000256" key="9">
    <source>
        <dbReference type="ARBA" id="ARBA00023201"/>
    </source>
</evidence>
<dbReference type="eggNOG" id="COG0025">
    <property type="taxonomic scope" value="Bacteria"/>
</dbReference>
<feature type="compositionally biased region" description="Basic and acidic residues" evidence="10">
    <location>
        <begin position="500"/>
        <end position="509"/>
    </location>
</feature>
<evidence type="ECO:0000256" key="6">
    <source>
        <dbReference type="ARBA" id="ARBA00023053"/>
    </source>
</evidence>
<feature type="transmembrane region" description="Helical" evidence="11">
    <location>
        <begin position="84"/>
        <end position="106"/>
    </location>
</feature>
<dbReference type="STRING" id="1437605.AB656_06175"/>
<feature type="compositionally biased region" description="Polar residues" evidence="10">
    <location>
        <begin position="563"/>
        <end position="573"/>
    </location>
</feature>
<dbReference type="EMBL" id="JGYK01000003">
    <property type="protein sequence ID" value="KFI38619.1"/>
    <property type="molecule type" value="Genomic_DNA"/>
</dbReference>
<comment type="subcellular location">
    <subcellularLocation>
        <location evidence="1">Cell membrane</location>
        <topology evidence="1">Multi-pass membrane protein</topology>
    </subcellularLocation>
</comment>
<keyword evidence="7" id="KW-0406">Ion transport</keyword>
<dbReference type="GO" id="GO:0098719">
    <property type="term" value="P:sodium ion import across plasma membrane"/>
    <property type="evidence" value="ECO:0007669"/>
    <property type="project" value="TreeGrafter"/>
</dbReference>
<keyword evidence="6" id="KW-0915">Sodium</keyword>
<feature type="domain" description="Cation/H+ exchanger transmembrane" evidence="12">
    <location>
        <begin position="12"/>
        <end position="413"/>
    </location>
</feature>
<evidence type="ECO:0000313" key="14">
    <source>
        <dbReference type="Proteomes" id="UP000029015"/>
    </source>
</evidence>
<dbReference type="Proteomes" id="UP000029015">
    <property type="component" value="Unassembled WGS sequence"/>
</dbReference>
<feature type="region of interest" description="Disordered" evidence="10">
    <location>
        <begin position="500"/>
        <end position="573"/>
    </location>
</feature>
<feature type="transmembrane region" description="Helical" evidence="11">
    <location>
        <begin position="180"/>
        <end position="205"/>
    </location>
</feature>
<keyword evidence="9" id="KW-0739">Sodium transport</keyword>
<sequence>MELFTLILTIMAAVVVSSFLSRFVPRISTPLVQIALGAALALLPEFSHMQLDPELFMVLFIAPLLYHEAHTIDKPELLKSLNLSLSLAIGLAAFTMLMVGVLLHAVWPMYPLAAALALGAALGPTDAVAVSSIGEDADLSKRQRSILAGESLFNDATGVIGFQFAILTAVTGAFSPVHALGSFLASFIGGIAFGAIMGPVTNWVFETARRLGWESMTTRILMELFLPFLIYLAAQNWLHVSGVLAVVATGLLIRFDHTGVGPNTSKTNIVSTSVWKVLSFGLNGAVFIILGILLPSAIMTSWGDRKVGNPTLLAAIALVSCTVIAVRFVWVAGVLYFATDPGTGKRIPMNKRRLRSAAVMTLGGPKGTITLSLVLTIPYTLASGADFPMRNELIFVAAGVIIVTLLLANFGLPLLAPAKENGPEAPKVEKSIEVLRRTVEELSSRADDSNRLAVQHVITLYNQRIARMKSQIGAYNPQEPQALQLQTLQWERDYMEAELDSIQREEDRASQNAASQGPAGMTAKGARTRNSAASDESGGRNGHEGADGEAHGNAEPGGDRQQEPTYSQESREQAASTILDHITNSLAHLDQGSEFKWHLHIAVRRAQGLARHLIHRLRHVTPKISDNEVFLAGRQIQADLNHHVVEQLYAELGKGRYKTEDLLATIINHQLIESSAEGRTEFGETPKIRESVEEVKSEGYTVELSVIQDMVEAGEISRGQARDLRRNVYVMQVDTDSMV</sequence>
<feature type="transmembrane region" description="Helical" evidence="11">
    <location>
        <begin position="359"/>
        <end position="381"/>
    </location>
</feature>
<evidence type="ECO:0000256" key="3">
    <source>
        <dbReference type="ARBA" id="ARBA00022475"/>
    </source>
</evidence>
<evidence type="ECO:0000256" key="10">
    <source>
        <dbReference type="SAM" id="MobiDB-lite"/>
    </source>
</evidence>
<evidence type="ECO:0000256" key="2">
    <source>
        <dbReference type="ARBA" id="ARBA00022448"/>
    </source>
</evidence>
<dbReference type="InterPro" id="IPR006153">
    <property type="entry name" value="Cation/H_exchanger_TM"/>
</dbReference>
<protein>
    <submittedName>
        <fullName evidence="13">Na+/H+ antiporter nhaP</fullName>
    </submittedName>
</protein>
<name>A0A086YWG9_9BIFI</name>
<reference evidence="13 14" key="1">
    <citation type="submission" date="2014-03" db="EMBL/GenBank/DDBJ databases">
        <title>Genomics of Bifidobacteria.</title>
        <authorList>
            <person name="Ventura M."/>
            <person name="Milani C."/>
            <person name="Lugli G.A."/>
        </authorList>
    </citation>
    <scope>NUCLEOTIDE SEQUENCE [LARGE SCALE GENOMIC DNA]</scope>
    <source>
        <strain evidence="13 14">DSM 22766</strain>
    </source>
</reference>
<keyword evidence="8 11" id="KW-0472">Membrane</keyword>
<proteinExistence type="predicted"/>
<dbReference type="AlphaFoldDB" id="A0A086YWG9"/>
<feature type="transmembrane region" description="Helical" evidence="11">
    <location>
        <begin position="6"/>
        <end position="24"/>
    </location>
</feature>
<keyword evidence="14" id="KW-1185">Reference proteome</keyword>
<keyword evidence="2" id="KW-0813">Transport</keyword>
<organism evidence="13 14">
    <name type="scientific">Bifidobacterium actinocoloniiforme DSM 22766</name>
    <dbReference type="NCBI Taxonomy" id="1437605"/>
    <lineage>
        <taxon>Bacteria</taxon>
        <taxon>Bacillati</taxon>
        <taxon>Actinomycetota</taxon>
        <taxon>Actinomycetes</taxon>
        <taxon>Bifidobacteriales</taxon>
        <taxon>Bifidobacteriaceae</taxon>
        <taxon>Bifidobacterium</taxon>
    </lineage>
</organism>
<keyword evidence="4 11" id="KW-0812">Transmembrane</keyword>
<dbReference type="PATRIC" id="fig|1437605.7.peg.1268"/>
<dbReference type="Pfam" id="PF00999">
    <property type="entry name" value="Na_H_Exchanger"/>
    <property type="match status" value="1"/>
</dbReference>
<gene>
    <name evidence="13" type="ORF">BACT_0074</name>
</gene>
<evidence type="ECO:0000256" key="11">
    <source>
        <dbReference type="SAM" id="Phobius"/>
    </source>
</evidence>
<evidence type="ECO:0000259" key="12">
    <source>
        <dbReference type="Pfam" id="PF00999"/>
    </source>
</evidence>
<feature type="compositionally biased region" description="Basic and acidic residues" evidence="10">
    <location>
        <begin position="537"/>
        <end position="562"/>
    </location>
</feature>
<evidence type="ECO:0000256" key="8">
    <source>
        <dbReference type="ARBA" id="ARBA00023136"/>
    </source>
</evidence>
<dbReference type="GO" id="GO:0015385">
    <property type="term" value="F:sodium:proton antiporter activity"/>
    <property type="evidence" value="ECO:0007669"/>
    <property type="project" value="InterPro"/>
</dbReference>
<dbReference type="GO" id="GO:0005886">
    <property type="term" value="C:plasma membrane"/>
    <property type="evidence" value="ECO:0007669"/>
    <property type="project" value="UniProtKB-SubCell"/>
</dbReference>
<evidence type="ECO:0000313" key="13">
    <source>
        <dbReference type="EMBL" id="KFI38619.1"/>
    </source>
</evidence>
<dbReference type="GO" id="GO:0051453">
    <property type="term" value="P:regulation of intracellular pH"/>
    <property type="evidence" value="ECO:0007669"/>
    <property type="project" value="TreeGrafter"/>
</dbReference>
<evidence type="ECO:0000256" key="4">
    <source>
        <dbReference type="ARBA" id="ARBA00022692"/>
    </source>
</evidence>